<name>A0A370L3V4_9HYPH</name>
<dbReference type="Pfam" id="PF08857">
    <property type="entry name" value="ParBc_2"/>
    <property type="match status" value="1"/>
</dbReference>
<dbReference type="EMBL" id="QQTP01000009">
    <property type="protein sequence ID" value="RDJ23028.1"/>
    <property type="molecule type" value="Genomic_DNA"/>
</dbReference>
<dbReference type="Gene3D" id="1.10.8.10">
    <property type="entry name" value="DNA helicase RuvA subunit, C-terminal domain"/>
    <property type="match status" value="1"/>
</dbReference>
<dbReference type="PIRSF" id="PIRSF029669">
    <property type="entry name" value="UCP029669"/>
    <property type="match status" value="1"/>
</dbReference>
<dbReference type="Proteomes" id="UP000255207">
    <property type="component" value="Unassembled WGS sequence"/>
</dbReference>
<accession>A0A370L3V4</accession>
<keyword evidence="2" id="KW-1185">Reference proteome</keyword>
<protein>
    <submittedName>
        <fullName evidence="1">Chromosome partitioning protein ParB</fullName>
    </submittedName>
</protein>
<dbReference type="Gene3D" id="3.90.1530.10">
    <property type="entry name" value="Conserved hypothetical protein from pyrococcus furiosus pfu- 392566-001, ParB domain"/>
    <property type="match status" value="1"/>
</dbReference>
<gene>
    <name evidence="1" type="ORF">DWE98_17860</name>
</gene>
<dbReference type="InterPro" id="IPR036086">
    <property type="entry name" value="ParB/Sulfiredoxin_sf"/>
</dbReference>
<dbReference type="SUPFAM" id="SSF110849">
    <property type="entry name" value="ParB/Sulfiredoxin"/>
    <property type="match status" value="1"/>
</dbReference>
<comment type="caution">
    <text evidence="1">The sequence shown here is derived from an EMBL/GenBank/DDBJ whole genome shotgun (WGS) entry which is preliminary data.</text>
</comment>
<organism evidence="1 2">
    <name type="scientific">Bosea caraganae</name>
    <dbReference type="NCBI Taxonomy" id="2763117"/>
    <lineage>
        <taxon>Bacteria</taxon>
        <taxon>Pseudomonadati</taxon>
        <taxon>Pseudomonadota</taxon>
        <taxon>Alphaproteobacteria</taxon>
        <taxon>Hyphomicrobiales</taxon>
        <taxon>Boseaceae</taxon>
        <taxon>Bosea</taxon>
    </lineage>
</organism>
<sequence>MSREPLLKPTAITELRPTQISVGMREVADKRAHWRDESAQKESEYLGRHMIPVVLGPKGRPYLIDHHHLALALHLEGEKHVLTTVVSDLSRLDREAFWIYLDSRGWMHPFDAKGRRRSYEDLPNSISDMVDDPYRSLAGALRRAGGFAKDTTPFSEFLWADFLRRRIKPAAIKRDFDKALDRAIAEAKTQAADYLPGWSGPSDD</sequence>
<dbReference type="CDD" id="cd16390">
    <property type="entry name" value="ParB_N_Srx_like"/>
    <property type="match status" value="1"/>
</dbReference>
<evidence type="ECO:0000313" key="2">
    <source>
        <dbReference type="Proteomes" id="UP000255207"/>
    </source>
</evidence>
<proteinExistence type="predicted"/>
<dbReference type="RefSeq" id="WP_114830639.1">
    <property type="nucleotide sequence ID" value="NZ_QQTO01000012.1"/>
</dbReference>
<reference evidence="2" key="1">
    <citation type="submission" date="2018-07" db="EMBL/GenBank/DDBJ databases">
        <authorList>
            <person name="Safronova V.I."/>
            <person name="Chirak E.R."/>
            <person name="Sazanova A.L."/>
        </authorList>
    </citation>
    <scope>NUCLEOTIDE SEQUENCE [LARGE SCALE GENOMIC DNA]</scope>
    <source>
        <strain evidence="2">RCAM04685</strain>
    </source>
</reference>
<evidence type="ECO:0000313" key="1">
    <source>
        <dbReference type="EMBL" id="RDJ23028.1"/>
    </source>
</evidence>
<dbReference type="InterPro" id="IPR016932">
    <property type="entry name" value="UCP029669"/>
</dbReference>
<dbReference type="OrthoDB" id="552416at2"/>
<dbReference type="InterPro" id="IPR014956">
    <property type="entry name" value="ParBc_2"/>
</dbReference>
<dbReference type="AlphaFoldDB" id="A0A370L3V4"/>